<organism evidence="2 3">
    <name type="scientific">Moniliophthora roreri</name>
    <name type="common">Frosty pod rot fungus</name>
    <name type="synonym">Monilia roreri</name>
    <dbReference type="NCBI Taxonomy" id="221103"/>
    <lineage>
        <taxon>Eukaryota</taxon>
        <taxon>Fungi</taxon>
        <taxon>Dikarya</taxon>
        <taxon>Basidiomycota</taxon>
        <taxon>Agaricomycotina</taxon>
        <taxon>Agaricomycetes</taxon>
        <taxon>Agaricomycetidae</taxon>
        <taxon>Agaricales</taxon>
        <taxon>Marasmiineae</taxon>
        <taxon>Marasmiaceae</taxon>
        <taxon>Moniliophthora</taxon>
    </lineage>
</organism>
<evidence type="ECO:0000259" key="1">
    <source>
        <dbReference type="PROSITE" id="PS50878"/>
    </source>
</evidence>
<dbReference type="Pfam" id="PF00078">
    <property type="entry name" value="RVT_1"/>
    <property type="match status" value="1"/>
</dbReference>
<reference evidence="2 3" key="1">
    <citation type="submission" date="2015-12" db="EMBL/GenBank/DDBJ databases">
        <title>Draft genome sequence of Moniliophthora roreri, the causal agent of frosty pod rot of cacao.</title>
        <authorList>
            <person name="Aime M.C."/>
            <person name="Diaz-Valderrama J.R."/>
            <person name="Kijpornyongpan T."/>
            <person name="Phillips-Mora W."/>
        </authorList>
    </citation>
    <scope>NUCLEOTIDE SEQUENCE [LARGE SCALE GENOMIC DNA]</scope>
    <source>
        <strain evidence="2 3">MCA 2952</strain>
    </source>
</reference>
<dbReference type="PROSITE" id="PS50878">
    <property type="entry name" value="RT_POL"/>
    <property type="match status" value="1"/>
</dbReference>
<dbReference type="AlphaFoldDB" id="A0A0W0G678"/>
<dbReference type="InterPro" id="IPR043502">
    <property type="entry name" value="DNA/RNA_pol_sf"/>
</dbReference>
<evidence type="ECO:0000313" key="2">
    <source>
        <dbReference type="EMBL" id="KTB44049.1"/>
    </source>
</evidence>
<dbReference type="Gene3D" id="3.10.10.10">
    <property type="entry name" value="HIV Type 1 Reverse Transcriptase, subunit A, domain 1"/>
    <property type="match status" value="1"/>
</dbReference>
<sequence>MASPVFFVKKKNGKLRFIQDYRKLNKFTVKNQYLLPLASDIINRLKGAKYFTKLDVCWGYNNVWIKEGDEWKAAFVTNRGLFEPQVMFFGLINSPATFQALINSIFADLIAQGKVAVYLDNIIIYSTNLEEHHRTMHEVLK</sequence>
<name>A0A0W0G678_MONRR</name>
<gene>
    <name evidence="2" type="ORF">WG66_3373</name>
</gene>
<keyword evidence="2" id="KW-0695">RNA-directed DNA polymerase</keyword>
<keyword evidence="2" id="KW-0548">Nucleotidyltransferase</keyword>
<dbReference type="InterPro" id="IPR053134">
    <property type="entry name" value="RNA-dir_DNA_polymerase"/>
</dbReference>
<protein>
    <submittedName>
        <fullName evidence="2">Putative reverse transcriptase-rnase h-integrase</fullName>
    </submittedName>
</protein>
<dbReference type="PANTHER" id="PTHR24559">
    <property type="entry name" value="TRANSPOSON TY3-I GAG-POL POLYPROTEIN"/>
    <property type="match status" value="1"/>
</dbReference>
<accession>A0A0W0G678</accession>
<dbReference type="PANTHER" id="PTHR24559:SF444">
    <property type="entry name" value="REVERSE TRANSCRIPTASE DOMAIN-CONTAINING PROTEIN"/>
    <property type="match status" value="1"/>
</dbReference>
<proteinExistence type="predicted"/>
<dbReference type="EMBL" id="LATX01001010">
    <property type="protein sequence ID" value="KTB44049.1"/>
    <property type="molecule type" value="Genomic_DNA"/>
</dbReference>
<dbReference type="InterPro" id="IPR000477">
    <property type="entry name" value="RT_dom"/>
</dbReference>
<dbReference type="Proteomes" id="UP000054988">
    <property type="component" value="Unassembled WGS sequence"/>
</dbReference>
<keyword evidence="2" id="KW-0808">Transferase</keyword>
<dbReference type="Gene3D" id="3.30.70.270">
    <property type="match status" value="1"/>
</dbReference>
<dbReference type="InterPro" id="IPR043128">
    <property type="entry name" value="Rev_trsase/Diguanyl_cyclase"/>
</dbReference>
<feature type="domain" description="Reverse transcriptase" evidence="1">
    <location>
        <begin position="1"/>
        <end position="141"/>
    </location>
</feature>
<comment type="caution">
    <text evidence="2">The sequence shown here is derived from an EMBL/GenBank/DDBJ whole genome shotgun (WGS) entry which is preliminary data.</text>
</comment>
<dbReference type="SUPFAM" id="SSF56672">
    <property type="entry name" value="DNA/RNA polymerases"/>
    <property type="match status" value="1"/>
</dbReference>
<dbReference type="GO" id="GO:0003964">
    <property type="term" value="F:RNA-directed DNA polymerase activity"/>
    <property type="evidence" value="ECO:0007669"/>
    <property type="project" value="UniProtKB-KW"/>
</dbReference>
<evidence type="ECO:0000313" key="3">
    <source>
        <dbReference type="Proteomes" id="UP000054988"/>
    </source>
</evidence>
<dbReference type="CDD" id="cd01647">
    <property type="entry name" value="RT_LTR"/>
    <property type="match status" value="1"/>
</dbReference>